<dbReference type="InterPro" id="IPR011711">
    <property type="entry name" value="GntR_C"/>
</dbReference>
<proteinExistence type="predicted"/>
<dbReference type="EMBL" id="JAPDNT010000005">
    <property type="protein sequence ID" value="MCW3474906.1"/>
    <property type="molecule type" value="Genomic_DNA"/>
</dbReference>
<evidence type="ECO:0000313" key="5">
    <source>
        <dbReference type="EMBL" id="MCW3474906.1"/>
    </source>
</evidence>
<dbReference type="InterPro" id="IPR036388">
    <property type="entry name" value="WH-like_DNA-bd_sf"/>
</dbReference>
<dbReference type="GO" id="GO:0003700">
    <property type="term" value="F:DNA-binding transcription factor activity"/>
    <property type="evidence" value="ECO:0007669"/>
    <property type="project" value="InterPro"/>
</dbReference>
<name>A0AA41YJM0_9PROT</name>
<dbReference type="Gene3D" id="1.10.10.10">
    <property type="entry name" value="Winged helix-like DNA-binding domain superfamily/Winged helix DNA-binding domain"/>
    <property type="match status" value="1"/>
</dbReference>
<dbReference type="InterPro" id="IPR008920">
    <property type="entry name" value="TF_FadR/GntR_C"/>
</dbReference>
<dbReference type="PANTHER" id="PTHR43537:SF39">
    <property type="entry name" value="HTH-TYPE TRANSCRIPTIONAL REGULATOR MCBR"/>
    <property type="match status" value="1"/>
</dbReference>
<gene>
    <name evidence="5" type="ORF">OL599_09960</name>
</gene>
<dbReference type="Gene3D" id="1.20.120.530">
    <property type="entry name" value="GntR ligand-binding domain-like"/>
    <property type="match status" value="1"/>
</dbReference>
<reference evidence="5" key="1">
    <citation type="submission" date="2022-09" db="EMBL/GenBank/DDBJ databases">
        <title>Rhodovastum sp. nov. RN2-1 isolated from soil in Seongnam, South Korea.</title>
        <authorList>
            <person name="Le N.T."/>
        </authorList>
    </citation>
    <scope>NUCLEOTIDE SEQUENCE</scope>
    <source>
        <strain evidence="5">RN2-1</strain>
    </source>
</reference>
<dbReference type="SUPFAM" id="SSF48008">
    <property type="entry name" value="GntR ligand-binding domain-like"/>
    <property type="match status" value="1"/>
</dbReference>
<evidence type="ECO:0000256" key="1">
    <source>
        <dbReference type="ARBA" id="ARBA00023015"/>
    </source>
</evidence>
<dbReference type="RefSeq" id="WP_264713563.1">
    <property type="nucleotide sequence ID" value="NZ_JAPDNT010000005.1"/>
</dbReference>
<evidence type="ECO:0000259" key="4">
    <source>
        <dbReference type="PROSITE" id="PS50949"/>
    </source>
</evidence>
<dbReference type="Pfam" id="PF07729">
    <property type="entry name" value="FCD"/>
    <property type="match status" value="1"/>
</dbReference>
<evidence type="ECO:0000313" key="6">
    <source>
        <dbReference type="Proteomes" id="UP001165679"/>
    </source>
</evidence>
<dbReference type="Pfam" id="PF00392">
    <property type="entry name" value="GntR"/>
    <property type="match status" value="1"/>
</dbReference>
<dbReference type="SUPFAM" id="SSF46785">
    <property type="entry name" value="Winged helix' DNA-binding domain"/>
    <property type="match status" value="1"/>
</dbReference>
<comment type="caution">
    <text evidence="5">The sequence shown here is derived from an EMBL/GenBank/DDBJ whole genome shotgun (WGS) entry which is preliminary data.</text>
</comment>
<dbReference type="GO" id="GO:0003677">
    <property type="term" value="F:DNA binding"/>
    <property type="evidence" value="ECO:0007669"/>
    <property type="project" value="UniProtKB-KW"/>
</dbReference>
<dbReference type="PANTHER" id="PTHR43537">
    <property type="entry name" value="TRANSCRIPTIONAL REGULATOR, GNTR FAMILY"/>
    <property type="match status" value="1"/>
</dbReference>
<keyword evidence="1" id="KW-0805">Transcription regulation</keyword>
<evidence type="ECO:0000256" key="2">
    <source>
        <dbReference type="ARBA" id="ARBA00023125"/>
    </source>
</evidence>
<dbReference type="CDD" id="cd07377">
    <property type="entry name" value="WHTH_GntR"/>
    <property type="match status" value="1"/>
</dbReference>
<accession>A0AA41YJM0</accession>
<dbReference type="Proteomes" id="UP001165679">
    <property type="component" value="Unassembled WGS sequence"/>
</dbReference>
<dbReference type="PROSITE" id="PS50949">
    <property type="entry name" value="HTH_GNTR"/>
    <property type="match status" value="1"/>
</dbReference>
<dbReference type="InterPro" id="IPR036390">
    <property type="entry name" value="WH_DNA-bd_sf"/>
</dbReference>
<protein>
    <submittedName>
        <fullName evidence="5">GntR family transcriptional regulator</fullName>
    </submittedName>
</protein>
<reference evidence="5" key="2">
    <citation type="submission" date="2022-10" db="EMBL/GenBank/DDBJ databases">
        <authorList>
            <person name="Trinh H.N."/>
        </authorList>
    </citation>
    <scope>NUCLEOTIDE SEQUENCE</scope>
    <source>
        <strain evidence="5">RN2-1</strain>
    </source>
</reference>
<dbReference type="InterPro" id="IPR000524">
    <property type="entry name" value="Tscrpt_reg_HTH_GntR"/>
</dbReference>
<dbReference type="AlphaFoldDB" id="A0AA41YJM0"/>
<keyword evidence="6" id="KW-1185">Reference proteome</keyword>
<dbReference type="SMART" id="SM00895">
    <property type="entry name" value="FCD"/>
    <property type="match status" value="1"/>
</dbReference>
<evidence type="ECO:0000256" key="3">
    <source>
        <dbReference type="ARBA" id="ARBA00023163"/>
    </source>
</evidence>
<organism evidence="5 6">
    <name type="scientific">Limobrevibacterium gyesilva</name>
    <dbReference type="NCBI Taxonomy" id="2991712"/>
    <lineage>
        <taxon>Bacteria</taxon>
        <taxon>Pseudomonadati</taxon>
        <taxon>Pseudomonadota</taxon>
        <taxon>Alphaproteobacteria</taxon>
        <taxon>Acetobacterales</taxon>
        <taxon>Acetobacteraceae</taxon>
        <taxon>Limobrevibacterium</taxon>
    </lineage>
</organism>
<dbReference type="SMART" id="SM00345">
    <property type="entry name" value="HTH_GNTR"/>
    <property type="match status" value="1"/>
</dbReference>
<sequence>MLVTQNLGVQIYQQLRHDLMAGRYEPGQKLKLRDLAAELGVSVTPVREALARLVSDQALVQVDYRSVCVAVMDLARYAEVRELRLDLEGKAAAQAALCATEADIDTLRAIHKRLVAARAARSHAQILLENQRFHLTLCAAARMPVLLRLVEMLWLQCGPLMHGMTRWPVARLAQHPHVTIIKALQIRDGALAREAIQQDIMMATEALRLYLTSHAERPEWARRSLPADAAATDVPPPRR</sequence>
<keyword evidence="3" id="KW-0804">Transcription</keyword>
<keyword evidence="2" id="KW-0238">DNA-binding</keyword>
<feature type="domain" description="HTH gntR-type" evidence="4">
    <location>
        <begin position="5"/>
        <end position="72"/>
    </location>
</feature>